<feature type="coiled-coil region" evidence="1">
    <location>
        <begin position="61"/>
        <end position="88"/>
    </location>
</feature>
<protein>
    <submittedName>
        <fullName evidence="3">ElaB/YqjD/DUF883 family membrane-anchored ribosome-binding protein</fullName>
    </submittedName>
</protein>
<keyword evidence="1" id="KW-0175">Coiled coil</keyword>
<dbReference type="RefSeq" id="WP_264600279.1">
    <property type="nucleotide sequence ID" value="NZ_JAOQNS010000002.1"/>
</dbReference>
<keyword evidence="2" id="KW-1133">Transmembrane helix</keyword>
<evidence type="ECO:0000256" key="2">
    <source>
        <dbReference type="SAM" id="Phobius"/>
    </source>
</evidence>
<dbReference type="EMBL" id="JAOQNS010000002">
    <property type="protein sequence ID" value="MCW2306618.1"/>
    <property type="molecule type" value="Genomic_DNA"/>
</dbReference>
<reference evidence="4" key="1">
    <citation type="submission" date="2023-07" db="EMBL/GenBank/DDBJ databases">
        <title>Genome sequencing of Purple Non-Sulfur Bacteria from various extreme environments.</title>
        <authorList>
            <person name="Mayer M."/>
        </authorList>
    </citation>
    <scope>NUCLEOTIDE SEQUENCE [LARGE SCALE GENOMIC DNA]</scope>
    <source>
        <strain evidence="4">DSM 17935</strain>
    </source>
</reference>
<comment type="caution">
    <text evidence="3">The sequence shown here is derived from an EMBL/GenBank/DDBJ whole genome shotgun (WGS) entry which is preliminary data.</text>
</comment>
<name>A0ABT3H8B0_9HYPH</name>
<sequence>MATATPAGNGKTDAPSAAELDEQIRQLRTDISELARTMRGMGDAKARDFKRRARGKADEISAGAEDALAAMTDQLEDIERDITRKVRKNPFAALGVAAGVGFLVAMLARR</sequence>
<gene>
    <name evidence="3" type="ORF">M2319_000937</name>
</gene>
<accession>A0ABT3H8B0</accession>
<keyword evidence="4" id="KW-1185">Reference proteome</keyword>
<dbReference type="Proteomes" id="UP001209755">
    <property type="component" value="Unassembled WGS sequence"/>
</dbReference>
<feature type="transmembrane region" description="Helical" evidence="2">
    <location>
        <begin position="90"/>
        <end position="108"/>
    </location>
</feature>
<evidence type="ECO:0000313" key="4">
    <source>
        <dbReference type="Proteomes" id="UP001209755"/>
    </source>
</evidence>
<organism evidence="3 4">
    <name type="scientific">Rhodobium gokarnense</name>
    <dbReference type="NCBI Taxonomy" id="364296"/>
    <lineage>
        <taxon>Bacteria</taxon>
        <taxon>Pseudomonadati</taxon>
        <taxon>Pseudomonadota</taxon>
        <taxon>Alphaproteobacteria</taxon>
        <taxon>Hyphomicrobiales</taxon>
        <taxon>Rhodobiaceae</taxon>
        <taxon>Rhodobium</taxon>
    </lineage>
</organism>
<keyword evidence="2" id="KW-0812">Transmembrane</keyword>
<keyword evidence="2" id="KW-0472">Membrane</keyword>
<evidence type="ECO:0000313" key="3">
    <source>
        <dbReference type="EMBL" id="MCW2306618.1"/>
    </source>
</evidence>
<evidence type="ECO:0000256" key="1">
    <source>
        <dbReference type="SAM" id="Coils"/>
    </source>
</evidence>
<proteinExistence type="predicted"/>